<evidence type="ECO:0000313" key="2">
    <source>
        <dbReference type="Proteomes" id="UP001596154"/>
    </source>
</evidence>
<evidence type="ECO:0000313" key="1">
    <source>
        <dbReference type="EMBL" id="MFC5634707.1"/>
    </source>
</evidence>
<gene>
    <name evidence="1" type="ORF">ACFPZJ_13150</name>
</gene>
<comment type="caution">
    <text evidence="1">The sequence shown here is derived from an EMBL/GenBank/DDBJ whole genome shotgun (WGS) entry which is preliminary data.</text>
</comment>
<protein>
    <recommendedName>
        <fullName evidence="3">Pyridoxamine 5'-phosphate oxidase</fullName>
    </recommendedName>
</protein>
<dbReference type="RefSeq" id="WP_381020802.1">
    <property type="nucleotide sequence ID" value="NZ_JBHSNY010000004.1"/>
</dbReference>
<proteinExistence type="predicted"/>
<dbReference type="EMBL" id="JBHSNY010000004">
    <property type="protein sequence ID" value="MFC5634707.1"/>
    <property type="molecule type" value="Genomic_DNA"/>
</dbReference>
<sequence>MSAERERLEQLRAKADEVLTPWPGWDGEAPYLELVAIDPVTRTRIGHRFVPVTTGRHLRVVREVS</sequence>
<accession>A0ABW0UMB9</accession>
<keyword evidence="2" id="KW-1185">Reference proteome</keyword>
<name>A0ABW0UMB9_9ACTN</name>
<reference evidence="2" key="1">
    <citation type="journal article" date="2019" name="Int. J. Syst. Evol. Microbiol.">
        <title>The Global Catalogue of Microorganisms (GCM) 10K type strain sequencing project: providing services to taxonomists for standard genome sequencing and annotation.</title>
        <authorList>
            <consortium name="The Broad Institute Genomics Platform"/>
            <consortium name="The Broad Institute Genome Sequencing Center for Infectious Disease"/>
            <person name="Wu L."/>
            <person name="Ma J."/>
        </authorList>
    </citation>
    <scope>NUCLEOTIDE SEQUENCE [LARGE SCALE GENOMIC DNA]</scope>
    <source>
        <strain evidence="2">CGMCC 4.7248</strain>
    </source>
</reference>
<dbReference type="Proteomes" id="UP001596154">
    <property type="component" value="Unassembled WGS sequence"/>
</dbReference>
<evidence type="ECO:0008006" key="3">
    <source>
        <dbReference type="Google" id="ProtNLM"/>
    </source>
</evidence>
<organism evidence="1 2">
    <name type="scientific">Streptomyces bullii</name>
    <dbReference type="NCBI Taxonomy" id="349910"/>
    <lineage>
        <taxon>Bacteria</taxon>
        <taxon>Bacillati</taxon>
        <taxon>Actinomycetota</taxon>
        <taxon>Actinomycetes</taxon>
        <taxon>Kitasatosporales</taxon>
        <taxon>Streptomycetaceae</taxon>
        <taxon>Streptomyces</taxon>
    </lineage>
</organism>